<feature type="compositionally biased region" description="Polar residues" evidence="4">
    <location>
        <begin position="238"/>
        <end position="250"/>
    </location>
</feature>
<feature type="domain" description="ABC transporter" evidence="5">
    <location>
        <begin position="9"/>
        <end position="256"/>
    </location>
</feature>
<organism evidence="6 7">
    <name type="scientific">Natronocalculus amylovorans</name>
    <dbReference type="NCBI Taxonomy" id="2917812"/>
    <lineage>
        <taxon>Archaea</taxon>
        <taxon>Methanobacteriati</taxon>
        <taxon>Methanobacteriota</taxon>
        <taxon>Stenosarchaea group</taxon>
        <taxon>Halobacteria</taxon>
        <taxon>Halobacteriales</taxon>
        <taxon>Haloferacaceae</taxon>
        <taxon>Natronocalculus</taxon>
    </lineage>
</organism>
<dbReference type="Proteomes" id="UP001203207">
    <property type="component" value="Unassembled WGS sequence"/>
</dbReference>
<dbReference type="InterPro" id="IPR017911">
    <property type="entry name" value="MacB-like_ATP-bd"/>
</dbReference>
<dbReference type="Gene3D" id="3.40.50.300">
    <property type="entry name" value="P-loop containing nucleotide triphosphate hydrolases"/>
    <property type="match status" value="1"/>
</dbReference>
<dbReference type="GO" id="GO:0005524">
    <property type="term" value="F:ATP binding"/>
    <property type="evidence" value="ECO:0007669"/>
    <property type="project" value="UniProtKB-KW"/>
</dbReference>
<evidence type="ECO:0000256" key="1">
    <source>
        <dbReference type="ARBA" id="ARBA00022448"/>
    </source>
</evidence>
<dbReference type="RefSeq" id="WP_250584927.1">
    <property type="nucleotide sequence ID" value="NZ_JAKRVX010000005.1"/>
</dbReference>
<proteinExistence type="predicted"/>
<comment type="caution">
    <text evidence="6">The sequence shown here is derived from an EMBL/GenBank/DDBJ whole genome shotgun (WGS) entry which is preliminary data.</text>
</comment>
<name>A0AAE3KC17_9EURY</name>
<dbReference type="AlphaFoldDB" id="A0AAE3KC17"/>
<keyword evidence="2" id="KW-0547">Nucleotide-binding</keyword>
<dbReference type="CDD" id="cd03255">
    <property type="entry name" value="ABC_MJ0796_LolCDE_FtsE"/>
    <property type="match status" value="1"/>
</dbReference>
<dbReference type="PROSITE" id="PS00211">
    <property type="entry name" value="ABC_TRANSPORTER_1"/>
    <property type="match status" value="1"/>
</dbReference>
<keyword evidence="3 6" id="KW-0067">ATP-binding</keyword>
<gene>
    <name evidence="6" type="ORF">AArcSt2_11975</name>
</gene>
<dbReference type="GO" id="GO:0022857">
    <property type="term" value="F:transmembrane transporter activity"/>
    <property type="evidence" value="ECO:0007669"/>
    <property type="project" value="UniProtKB-ARBA"/>
</dbReference>
<dbReference type="Pfam" id="PF00005">
    <property type="entry name" value="ABC_tran"/>
    <property type="match status" value="1"/>
</dbReference>
<dbReference type="InterPro" id="IPR017871">
    <property type="entry name" value="ABC_transporter-like_CS"/>
</dbReference>
<feature type="compositionally biased region" description="Low complexity" evidence="4">
    <location>
        <begin position="251"/>
        <end position="264"/>
    </location>
</feature>
<dbReference type="InterPro" id="IPR003593">
    <property type="entry name" value="AAA+_ATPase"/>
</dbReference>
<evidence type="ECO:0000313" key="6">
    <source>
        <dbReference type="EMBL" id="MCL9817664.1"/>
    </source>
</evidence>
<feature type="region of interest" description="Disordered" evidence="4">
    <location>
        <begin position="238"/>
        <end position="264"/>
    </location>
</feature>
<keyword evidence="1" id="KW-0813">Transport</keyword>
<dbReference type="EMBL" id="JAKRVX010000005">
    <property type="protein sequence ID" value="MCL9817664.1"/>
    <property type="molecule type" value="Genomic_DNA"/>
</dbReference>
<keyword evidence="7" id="KW-1185">Reference proteome</keyword>
<sequence>MPADTPPLIECQNLTRSYTLGTQRMLSRSAERPTVTALDTISISIDRGEVVGLSGPSGSGKSTLLHLIAGLDTPTSGTVTFDGTDLKTLSGRRRTKHRLENVGIVFQHFHLLDALSARGNVALPLVELGIKKRDRRVRAKELLEAVGLGDRITHKPAQLSGGEQQRVAIARALVTNPRLVIADEPTGELDTETGAQVLDRFKSVAEDTAIVLATHDPETLAIADRVISLRDGKLVADTSKSADISESGPRSQTESVSSQSNSVQ</sequence>
<accession>A0AAE3KC17</accession>
<evidence type="ECO:0000259" key="5">
    <source>
        <dbReference type="PROSITE" id="PS50893"/>
    </source>
</evidence>
<dbReference type="PROSITE" id="PS50893">
    <property type="entry name" value="ABC_TRANSPORTER_2"/>
    <property type="match status" value="1"/>
</dbReference>
<evidence type="ECO:0000256" key="2">
    <source>
        <dbReference type="ARBA" id="ARBA00022741"/>
    </source>
</evidence>
<dbReference type="PANTHER" id="PTHR24220:SF659">
    <property type="entry name" value="TRANSPORTER, PUTATIVE-RELATED"/>
    <property type="match status" value="1"/>
</dbReference>
<reference evidence="6" key="1">
    <citation type="journal article" date="2022" name="Syst. Appl. Microbiol.">
        <title>Natronocalculus amylovorans gen. nov., sp. nov., and Natranaeroarchaeum aerophilus sp. nov., dominant culturable amylolytic natronoarchaea from hypersaline soda lakes in southwestern Siberia.</title>
        <authorList>
            <person name="Sorokin D.Y."/>
            <person name="Elcheninov A.G."/>
            <person name="Khizhniak T.V."/>
            <person name="Koenen M."/>
            <person name="Bale N.J."/>
            <person name="Damste J.S.S."/>
            <person name="Kublanov I.V."/>
        </authorList>
    </citation>
    <scope>NUCLEOTIDE SEQUENCE</scope>
    <source>
        <strain evidence="6">AArc-St2</strain>
    </source>
</reference>
<dbReference type="GO" id="GO:0016887">
    <property type="term" value="F:ATP hydrolysis activity"/>
    <property type="evidence" value="ECO:0007669"/>
    <property type="project" value="InterPro"/>
</dbReference>
<dbReference type="PANTHER" id="PTHR24220">
    <property type="entry name" value="IMPORT ATP-BINDING PROTEIN"/>
    <property type="match status" value="1"/>
</dbReference>
<protein>
    <submittedName>
        <fullName evidence="6">ABC transporter ATP-binding protein</fullName>
    </submittedName>
</protein>
<dbReference type="FunFam" id="3.40.50.300:FF:000032">
    <property type="entry name" value="Export ABC transporter ATP-binding protein"/>
    <property type="match status" value="1"/>
</dbReference>
<dbReference type="InterPro" id="IPR027417">
    <property type="entry name" value="P-loop_NTPase"/>
</dbReference>
<evidence type="ECO:0000256" key="3">
    <source>
        <dbReference type="ARBA" id="ARBA00022840"/>
    </source>
</evidence>
<reference evidence="6" key="2">
    <citation type="submission" date="2022-02" db="EMBL/GenBank/DDBJ databases">
        <authorList>
            <person name="Elcheninov A.G."/>
            <person name="Sorokin D.Y."/>
            <person name="Kublanov I.V."/>
        </authorList>
    </citation>
    <scope>NUCLEOTIDE SEQUENCE</scope>
    <source>
        <strain evidence="6">AArc-St2</strain>
    </source>
</reference>
<dbReference type="GO" id="GO:0005886">
    <property type="term" value="C:plasma membrane"/>
    <property type="evidence" value="ECO:0007669"/>
    <property type="project" value="TreeGrafter"/>
</dbReference>
<dbReference type="GO" id="GO:0098796">
    <property type="term" value="C:membrane protein complex"/>
    <property type="evidence" value="ECO:0007669"/>
    <property type="project" value="UniProtKB-ARBA"/>
</dbReference>
<evidence type="ECO:0000256" key="4">
    <source>
        <dbReference type="SAM" id="MobiDB-lite"/>
    </source>
</evidence>
<dbReference type="InterPro" id="IPR015854">
    <property type="entry name" value="ABC_transpr_LolD-like"/>
</dbReference>
<evidence type="ECO:0000313" key="7">
    <source>
        <dbReference type="Proteomes" id="UP001203207"/>
    </source>
</evidence>
<dbReference type="InterPro" id="IPR003439">
    <property type="entry name" value="ABC_transporter-like_ATP-bd"/>
</dbReference>
<dbReference type="SUPFAM" id="SSF52540">
    <property type="entry name" value="P-loop containing nucleoside triphosphate hydrolases"/>
    <property type="match status" value="1"/>
</dbReference>
<dbReference type="SMART" id="SM00382">
    <property type="entry name" value="AAA"/>
    <property type="match status" value="1"/>
</dbReference>